<name>A0A150QXJ8_SORCE</name>
<dbReference type="InterPro" id="IPR036457">
    <property type="entry name" value="PPM-type-like_dom_sf"/>
</dbReference>
<gene>
    <name evidence="2" type="ORF">BE15_14865</name>
</gene>
<dbReference type="GO" id="GO:0004722">
    <property type="term" value="F:protein serine/threonine phosphatase activity"/>
    <property type="evidence" value="ECO:0007669"/>
    <property type="project" value="InterPro"/>
</dbReference>
<dbReference type="NCBIfam" id="NF033484">
    <property type="entry name" value="Stp1_PP2C_phos"/>
    <property type="match status" value="1"/>
</dbReference>
<evidence type="ECO:0000313" key="2">
    <source>
        <dbReference type="EMBL" id="KYF72704.1"/>
    </source>
</evidence>
<accession>A0A150QXJ8</accession>
<dbReference type="AlphaFoldDB" id="A0A150QXJ8"/>
<dbReference type="InterPro" id="IPR015655">
    <property type="entry name" value="PP2C"/>
</dbReference>
<dbReference type="PANTHER" id="PTHR47992">
    <property type="entry name" value="PROTEIN PHOSPHATASE"/>
    <property type="match status" value="1"/>
</dbReference>
<proteinExistence type="predicted"/>
<dbReference type="PROSITE" id="PS51746">
    <property type="entry name" value="PPM_2"/>
    <property type="match status" value="1"/>
</dbReference>
<dbReference type="SMART" id="SM00331">
    <property type="entry name" value="PP2C_SIG"/>
    <property type="match status" value="1"/>
</dbReference>
<dbReference type="SMART" id="SM00332">
    <property type="entry name" value="PP2Cc"/>
    <property type="match status" value="1"/>
</dbReference>
<dbReference type="Proteomes" id="UP000075260">
    <property type="component" value="Unassembled WGS sequence"/>
</dbReference>
<feature type="domain" description="PPM-type phosphatase" evidence="1">
    <location>
        <begin position="13"/>
        <end position="262"/>
    </location>
</feature>
<evidence type="ECO:0000313" key="3">
    <source>
        <dbReference type="Proteomes" id="UP000075260"/>
    </source>
</evidence>
<reference evidence="2 3" key="1">
    <citation type="submission" date="2014-02" db="EMBL/GenBank/DDBJ databases">
        <title>The small core and large imbalanced accessory genome model reveals a collaborative survival strategy of Sorangium cellulosum strains in nature.</title>
        <authorList>
            <person name="Han K."/>
            <person name="Peng R."/>
            <person name="Blom J."/>
            <person name="Li Y.-Z."/>
        </authorList>
    </citation>
    <scope>NUCLEOTIDE SEQUENCE [LARGE SCALE GENOMIC DNA]</scope>
    <source>
        <strain evidence="2 3">So0008-312</strain>
    </source>
</reference>
<evidence type="ECO:0000259" key="1">
    <source>
        <dbReference type="PROSITE" id="PS51746"/>
    </source>
</evidence>
<sequence>MGEFRTSSRTRPVAAAVTDVGRQRKHNEDNVLVKSDLGLFVVADGMGGHNAGNVASALATRSLDNFFEATRAGVLPGPVPADEQDLDPGARRVVAAIRKANHDVFVISNTYTQHQGMGSTVVAAYVSCETEQIHVGHVGDSRCYRIRQGEIEQLTKDHSLINDALALKPDLSQDELARLPKNIITRALGMKDAVKVDIRSERTQPGDVFLLCSDGLSGMVSEQQILDVFDITQDPHEACELLIAMANEAGGTDNISALIVRIQPEALDDAQLDGAELEDTRPHRIDELGATLPPAAASVRERQLPVEEVELEAAASSDSKRIAAQQVHSIADSSLRSQAQGAAGRAPRMAAVPVTDRRSRAAAGSGRYAAVAAAPRAPVKEVPPPAKPAKRPTEVRVARCAHCKHELFIGNRFCVECGAAIKP</sequence>
<dbReference type="InterPro" id="IPR001932">
    <property type="entry name" value="PPM-type_phosphatase-like_dom"/>
</dbReference>
<dbReference type="Pfam" id="PF13672">
    <property type="entry name" value="PP2C_2"/>
    <property type="match status" value="1"/>
</dbReference>
<comment type="caution">
    <text evidence="2">The sequence shown here is derived from an EMBL/GenBank/DDBJ whole genome shotgun (WGS) entry which is preliminary data.</text>
</comment>
<protein>
    <submittedName>
        <fullName evidence="2">Phosphoprotein phosphatase</fullName>
    </submittedName>
</protein>
<dbReference type="CDD" id="cd00143">
    <property type="entry name" value="PP2Cc"/>
    <property type="match status" value="1"/>
</dbReference>
<organism evidence="2 3">
    <name type="scientific">Sorangium cellulosum</name>
    <name type="common">Polyangium cellulosum</name>
    <dbReference type="NCBI Taxonomy" id="56"/>
    <lineage>
        <taxon>Bacteria</taxon>
        <taxon>Pseudomonadati</taxon>
        <taxon>Myxococcota</taxon>
        <taxon>Polyangia</taxon>
        <taxon>Polyangiales</taxon>
        <taxon>Polyangiaceae</taxon>
        <taxon>Sorangium</taxon>
    </lineage>
</organism>
<dbReference type="SUPFAM" id="SSF81606">
    <property type="entry name" value="PP2C-like"/>
    <property type="match status" value="1"/>
</dbReference>
<dbReference type="Gene3D" id="3.60.40.10">
    <property type="entry name" value="PPM-type phosphatase domain"/>
    <property type="match status" value="1"/>
</dbReference>
<dbReference type="EMBL" id="JEMA01000243">
    <property type="protein sequence ID" value="KYF72704.1"/>
    <property type="molecule type" value="Genomic_DNA"/>
</dbReference>
<dbReference type="OrthoDB" id="9801841at2"/>